<dbReference type="RefSeq" id="WP_127744807.1">
    <property type="nucleotide sequence ID" value="NZ_SACN01000002.1"/>
</dbReference>
<dbReference type="SUPFAM" id="SSF103088">
    <property type="entry name" value="OmpA-like"/>
    <property type="match status" value="1"/>
</dbReference>
<dbReference type="EMBL" id="SACN01000002">
    <property type="protein sequence ID" value="RVT90791.1"/>
    <property type="molecule type" value="Genomic_DNA"/>
</dbReference>
<dbReference type="InterPro" id="IPR036737">
    <property type="entry name" value="OmpA-like_sf"/>
</dbReference>
<protein>
    <submittedName>
        <fullName evidence="7">OmpA family protein</fullName>
    </submittedName>
</protein>
<comment type="caution">
    <text evidence="7">The sequence shown here is derived from an EMBL/GenBank/DDBJ whole genome shotgun (WGS) entry which is preliminary data.</text>
</comment>
<dbReference type="PROSITE" id="PS51123">
    <property type="entry name" value="OMPA_2"/>
    <property type="match status" value="1"/>
</dbReference>
<dbReference type="Proteomes" id="UP000282971">
    <property type="component" value="Unassembled WGS sequence"/>
</dbReference>
<feature type="chain" id="PRO_5019316950" evidence="5">
    <location>
        <begin position="24"/>
        <end position="215"/>
    </location>
</feature>
<keyword evidence="5" id="KW-0732">Signal</keyword>
<evidence type="ECO:0000313" key="7">
    <source>
        <dbReference type="EMBL" id="RVT90791.1"/>
    </source>
</evidence>
<dbReference type="InterPro" id="IPR050330">
    <property type="entry name" value="Bact_OuterMem_StrucFunc"/>
</dbReference>
<evidence type="ECO:0000256" key="5">
    <source>
        <dbReference type="SAM" id="SignalP"/>
    </source>
</evidence>
<dbReference type="Gene3D" id="3.30.1330.60">
    <property type="entry name" value="OmpA-like domain"/>
    <property type="match status" value="1"/>
</dbReference>
<evidence type="ECO:0000259" key="6">
    <source>
        <dbReference type="PROSITE" id="PS51123"/>
    </source>
</evidence>
<feature type="region of interest" description="Disordered" evidence="4">
    <location>
        <begin position="48"/>
        <end position="102"/>
    </location>
</feature>
<dbReference type="CDD" id="cd07185">
    <property type="entry name" value="OmpA_C-like"/>
    <property type="match status" value="1"/>
</dbReference>
<dbReference type="InterPro" id="IPR006665">
    <property type="entry name" value="OmpA-like"/>
</dbReference>
<feature type="domain" description="OmpA-like" evidence="6">
    <location>
        <begin position="101"/>
        <end position="215"/>
    </location>
</feature>
<gene>
    <name evidence="7" type="ORF">EOD43_14675</name>
</gene>
<evidence type="ECO:0000256" key="2">
    <source>
        <dbReference type="ARBA" id="ARBA00023136"/>
    </source>
</evidence>
<sequence>MRIKLQATLVLIAFAAAPLGAQQAQYSVEDIQKSFAVDCSSVDPANPPAECADEATPAKGPRTSATRGFSVGRTNNKGVGVTPGGGSPAAQPVKKAYAPPKPLPPARKDLLITFENASSALTPQAIANIRVFAKALQTPALSSMRFAIDGHTNAVGNRDYNVQLSKERAQAVASLLGDLGVAPSRLEVNGWGFDKPANASDPAGAGNRRVEARRL</sequence>
<organism evidence="7 8">
    <name type="scientific">Sphingomonas crocodyli</name>
    <dbReference type="NCBI Taxonomy" id="1979270"/>
    <lineage>
        <taxon>Bacteria</taxon>
        <taxon>Pseudomonadati</taxon>
        <taxon>Pseudomonadota</taxon>
        <taxon>Alphaproteobacteria</taxon>
        <taxon>Sphingomonadales</taxon>
        <taxon>Sphingomonadaceae</taxon>
        <taxon>Sphingomonas</taxon>
    </lineage>
</organism>
<dbReference type="Pfam" id="PF00691">
    <property type="entry name" value="OmpA"/>
    <property type="match status" value="1"/>
</dbReference>
<name>A0A437LZE2_9SPHN</name>
<evidence type="ECO:0000256" key="4">
    <source>
        <dbReference type="SAM" id="MobiDB-lite"/>
    </source>
</evidence>
<dbReference type="GO" id="GO:0009279">
    <property type="term" value="C:cell outer membrane"/>
    <property type="evidence" value="ECO:0007669"/>
    <property type="project" value="UniProtKB-SubCell"/>
</dbReference>
<comment type="subcellular location">
    <subcellularLocation>
        <location evidence="1">Cell outer membrane</location>
    </subcellularLocation>
</comment>
<dbReference type="AlphaFoldDB" id="A0A437LZE2"/>
<proteinExistence type="predicted"/>
<dbReference type="OrthoDB" id="9814546at2"/>
<evidence type="ECO:0000256" key="1">
    <source>
        <dbReference type="ARBA" id="ARBA00004442"/>
    </source>
</evidence>
<accession>A0A437LZE2</accession>
<keyword evidence="8" id="KW-1185">Reference proteome</keyword>
<evidence type="ECO:0000313" key="8">
    <source>
        <dbReference type="Proteomes" id="UP000282971"/>
    </source>
</evidence>
<dbReference type="PANTHER" id="PTHR30329">
    <property type="entry name" value="STATOR ELEMENT OF FLAGELLAR MOTOR COMPLEX"/>
    <property type="match status" value="1"/>
</dbReference>
<feature type="region of interest" description="Disordered" evidence="4">
    <location>
        <begin position="194"/>
        <end position="215"/>
    </location>
</feature>
<dbReference type="InterPro" id="IPR006664">
    <property type="entry name" value="OMP_bac"/>
</dbReference>
<dbReference type="PANTHER" id="PTHR30329:SF20">
    <property type="entry name" value="EXPORTED PROTEIN"/>
    <property type="match status" value="1"/>
</dbReference>
<feature type="compositionally biased region" description="Polar residues" evidence="4">
    <location>
        <begin position="63"/>
        <end position="77"/>
    </location>
</feature>
<dbReference type="PRINTS" id="PR01021">
    <property type="entry name" value="OMPADOMAIN"/>
</dbReference>
<evidence type="ECO:0000256" key="3">
    <source>
        <dbReference type="PROSITE-ProRule" id="PRU00473"/>
    </source>
</evidence>
<feature type="signal peptide" evidence="5">
    <location>
        <begin position="1"/>
        <end position="23"/>
    </location>
</feature>
<feature type="compositionally biased region" description="Low complexity" evidence="4">
    <location>
        <begin position="88"/>
        <end position="98"/>
    </location>
</feature>
<reference evidence="7 8" key="1">
    <citation type="submission" date="2019-01" db="EMBL/GenBank/DDBJ databases">
        <authorList>
            <person name="Chen W.-M."/>
        </authorList>
    </citation>
    <scope>NUCLEOTIDE SEQUENCE [LARGE SCALE GENOMIC DNA]</scope>
    <source>
        <strain evidence="7 8">CCP-7</strain>
    </source>
</reference>
<keyword evidence="2 3" id="KW-0472">Membrane</keyword>